<organism evidence="14 15">
    <name type="scientific">Isachenkonia alkalipeptolytica</name>
    <dbReference type="NCBI Taxonomy" id="2565777"/>
    <lineage>
        <taxon>Bacteria</taxon>
        <taxon>Bacillati</taxon>
        <taxon>Bacillota</taxon>
        <taxon>Clostridia</taxon>
        <taxon>Eubacteriales</taxon>
        <taxon>Clostridiaceae</taxon>
        <taxon>Isachenkonia</taxon>
    </lineage>
</organism>
<dbReference type="InterPro" id="IPR011335">
    <property type="entry name" value="Restrct_endonuc-II-like"/>
</dbReference>
<comment type="caution">
    <text evidence="14">The sequence shown here is derived from an EMBL/GenBank/DDBJ whole genome shotgun (WGS) entry which is preliminary data.</text>
</comment>
<keyword evidence="15" id="KW-1185">Reference proteome</keyword>
<comment type="similarity">
    <text evidence="11 13">Belongs to the RecU family.</text>
</comment>
<reference evidence="14 15" key="1">
    <citation type="submission" date="2019-04" db="EMBL/GenBank/DDBJ databases">
        <title>Isachenkonia alkalipeptolytica gen. nov. sp. nov. a new anaerobic, alkiliphilic organothrophic bacterium capable to reduce synthesized ferrihydrite isolated from a soda lake.</title>
        <authorList>
            <person name="Toshchakov S.V."/>
            <person name="Zavarzina D.G."/>
            <person name="Zhilina T.N."/>
            <person name="Kostrikina N.A."/>
            <person name="Kublanov I.V."/>
        </authorList>
    </citation>
    <scope>NUCLEOTIDE SEQUENCE [LARGE SCALE GENOMIC DNA]</scope>
    <source>
        <strain evidence="14 15">Z-1701</strain>
    </source>
</reference>
<keyword evidence="10 13" id="KW-0234">DNA repair</keyword>
<dbReference type="Pfam" id="PF03838">
    <property type="entry name" value="RecU"/>
    <property type="match status" value="1"/>
</dbReference>
<keyword evidence="7 13" id="KW-0378">Hydrolase</keyword>
<evidence type="ECO:0000256" key="3">
    <source>
        <dbReference type="ARBA" id="ARBA00022722"/>
    </source>
</evidence>
<dbReference type="CDD" id="cd22354">
    <property type="entry name" value="RecU-like"/>
    <property type="match status" value="1"/>
</dbReference>
<feature type="binding site" evidence="13">
    <location>
        <position position="65"/>
    </location>
    <ligand>
        <name>Mg(2+)</name>
        <dbReference type="ChEBI" id="CHEBI:18420"/>
    </ligand>
</feature>
<keyword evidence="9 13" id="KW-0233">DNA recombination</keyword>
<gene>
    <name evidence="13" type="primary">recU</name>
    <name evidence="14" type="ORF">ISALK_10760</name>
</gene>
<accession>A0AA44BFA6</accession>
<evidence type="ECO:0000256" key="1">
    <source>
        <dbReference type="ARBA" id="ARBA00004496"/>
    </source>
</evidence>
<evidence type="ECO:0000256" key="8">
    <source>
        <dbReference type="ARBA" id="ARBA00022842"/>
    </source>
</evidence>
<comment type="catalytic activity">
    <reaction evidence="13">
        <text>Endonucleolytic cleavage at a junction such as a reciprocal single-stranded crossover between two homologous DNA duplexes (Holliday junction).</text>
        <dbReference type="EC" id="3.1.21.10"/>
    </reaction>
</comment>
<keyword evidence="3 13" id="KW-0540">Nuclease</keyword>
<dbReference type="EMBL" id="SUMG01000014">
    <property type="protein sequence ID" value="NBG88980.1"/>
    <property type="molecule type" value="Genomic_DNA"/>
</dbReference>
<feature type="binding site" evidence="13">
    <location>
        <position position="78"/>
    </location>
    <ligand>
        <name>Mg(2+)</name>
        <dbReference type="ChEBI" id="CHEBI:18420"/>
    </ligand>
</feature>
<evidence type="ECO:0000313" key="14">
    <source>
        <dbReference type="EMBL" id="NBG88980.1"/>
    </source>
</evidence>
<dbReference type="GO" id="GO:0007059">
    <property type="term" value="P:chromosome segregation"/>
    <property type="evidence" value="ECO:0007669"/>
    <property type="project" value="UniProtKB-UniRule"/>
</dbReference>
<dbReference type="GO" id="GO:0006310">
    <property type="term" value="P:DNA recombination"/>
    <property type="evidence" value="ECO:0007669"/>
    <property type="project" value="UniProtKB-UniRule"/>
</dbReference>
<dbReference type="EC" id="3.1.21.10" evidence="13"/>
<comment type="function">
    <text evidence="13">Endonuclease that resolves Holliday junction intermediates in genetic recombination. Cleaves mobile four-strand junctions by introducing symmetrical nicks in paired strands. Promotes annealing of linear ssDNA with homologous dsDNA. Required for DNA repair, homologous recombination and chromosome segregation.</text>
</comment>
<keyword evidence="5 13" id="KW-0255">Endonuclease</keyword>
<dbReference type="GO" id="GO:0003676">
    <property type="term" value="F:nucleic acid binding"/>
    <property type="evidence" value="ECO:0007669"/>
    <property type="project" value="InterPro"/>
</dbReference>
<protein>
    <recommendedName>
        <fullName evidence="12 13">Holliday junction resolvase RecU</fullName>
        <ecNumber evidence="13">3.1.21.10</ecNumber>
    </recommendedName>
    <alternativeName>
        <fullName evidence="13">Recombination protein U homolog</fullName>
    </alternativeName>
</protein>
<evidence type="ECO:0000256" key="13">
    <source>
        <dbReference type="HAMAP-Rule" id="MF_00130"/>
    </source>
</evidence>
<evidence type="ECO:0000256" key="7">
    <source>
        <dbReference type="ARBA" id="ARBA00022801"/>
    </source>
</evidence>
<proteinExistence type="inferred from homology"/>
<dbReference type="GO" id="GO:0008821">
    <property type="term" value="F:crossover junction DNA endonuclease activity"/>
    <property type="evidence" value="ECO:0007669"/>
    <property type="project" value="UniProtKB-EC"/>
</dbReference>
<evidence type="ECO:0000256" key="9">
    <source>
        <dbReference type="ARBA" id="ARBA00023172"/>
    </source>
</evidence>
<dbReference type="HAMAP" id="MF_00130">
    <property type="entry name" value="RecU"/>
    <property type="match status" value="1"/>
</dbReference>
<dbReference type="SUPFAM" id="SSF52980">
    <property type="entry name" value="Restriction endonuclease-like"/>
    <property type="match status" value="1"/>
</dbReference>
<dbReference type="AlphaFoldDB" id="A0AA44BFA6"/>
<dbReference type="Gene3D" id="3.40.1350.10">
    <property type="match status" value="1"/>
</dbReference>
<sequence length="178" mass="20591">MSMTAWRTGGLKGDALETLIEETHIQYKKQGLGIVEKIPTSVKVTKIDGKGCVCEGYFEKKSTVDFVGLIQGVGVAFDAKETMNPSLPLQNIHDHQIQFMIHYEKQKGLAFIICHYKKVDRYFLIPIHIVLEHIRNGKKSISYKVLPENFELDYRYNGVLNYIPVLNNYRKWKREIKT</sequence>
<keyword evidence="2 13" id="KW-0963">Cytoplasm</keyword>
<dbReference type="InterPro" id="IPR011856">
    <property type="entry name" value="tRNA_endonuc-like_dom_sf"/>
</dbReference>
<evidence type="ECO:0000256" key="12">
    <source>
        <dbReference type="ARBA" id="ARBA00029523"/>
    </source>
</evidence>
<evidence type="ECO:0000256" key="6">
    <source>
        <dbReference type="ARBA" id="ARBA00022763"/>
    </source>
</evidence>
<evidence type="ECO:0000256" key="4">
    <source>
        <dbReference type="ARBA" id="ARBA00022723"/>
    </source>
</evidence>
<keyword evidence="6 13" id="KW-0227">DNA damage</keyword>
<dbReference type="GO" id="GO:0005737">
    <property type="term" value="C:cytoplasm"/>
    <property type="evidence" value="ECO:0007669"/>
    <property type="project" value="UniProtKB-SubCell"/>
</dbReference>
<dbReference type="GO" id="GO:0000287">
    <property type="term" value="F:magnesium ion binding"/>
    <property type="evidence" value="ECO:0007669"/>
    <property type="project" value="UniProtKB-UniRule"/>
</dbReference>
<keyword evidence="8 13" id="KW-0460">Magnesium</keyword>
<dbReference type="Proteomes" id="UP000449710">
    <property type="component" value="Unassembled WGS sequence"/>
</dbReference>
<evidence type="ECO:0000256" key="11">
    <source>
        <dbReference type="ARBA" id="ARBA00023447"/>
    </source>
</evidence>
<dbReference type="GO" id="GO:0006281">
    <property type="term" value="P:DNA repair"/>
    <property type="evidence" value="ECO:0007669"/>
    <property type="project" value="UniProtKB-UniRule"/>
</dbReference>
<evidence type="ECO:0000313" key="15">
    <source>
        <dbReference type="Proteomes" id="UP000449710"/>
    </source>
</evidence>
<dbReference type="InterPro" id="IPR004612">
    <property type="entry name" value="Resolv_RecU"/>
</dbReference>
<evidence type="ECO:0000256" key="10">
    <source>
        <dbReference type="ARBA" id="ARBA00023204"/>
    </source>
</evidence>
<keyword evidence="4 13" id="KW-0479">Metal-binding</keyword>
<feature type="binding site" evidence="13">
    <location>
        <position position="96"/>
    </location>
    <ligand>
        <name>Mg(2+)</name>
        <dbReference type="ChEBI" id="CHEBI:18420"/>
    </ligand>
</feature>
<feature type="binding site" evidence="13">
    <location>
        <position position="63"/>
    </location>
    <ligand>
        <name>Mg(2+)</name>
        <dbReference type="ChEBI" id="CHEBI:18420"/>
    </ligand>
</feature>
<comment type="subcellular location">
    <subcellularLocation>
        <location evidence="1 13">Cytoplasm</location>
    </subcellularLocation>
</comment>
<comment type="cofactor">
    <cofactor evidence="13">
        <name>Mg(2+)</name>
        <dbReference type="ChEBI" id="CHEBI:18420"/>
    </cofactor>
    <text evidence="13">Binds 1 Mg(2+) ion per subunit.</text>
</comment>
<evidence type="ECO:0000256" key="2">
    <source>
        <dbReference type="ARBA" id="ARBA00022490"/>
    </source>
</evidence>
<evidence type="ECO:0000256" key="5">
    <source>
        <dbReference type="ARBA" id="ARBA00022759"/>
    </source>
</evidence>
<feature type="site" description="Transition state stabilizer" evidence="13">
    <location>
        <position position="80"/>
    </location>
</feature>
<name>A0AA44BFA6_9CLOT</name>